<reference evidence="2 3" key="1">
    <citation type="journal article" date="2019" name="Mol. Ecol. Resour.">
        <title>Improving Illumina assemblies with Hi-C and long reads: an example with the North African dromedary.</title>
        <authorList>
            <person name="Elbers J.P."/>
            <person name="Rogers M.F."/>
            <person name="Perelman P.L."/>
            <person name="Proskuryakova A.A."/>
            <person name="Serdyukova N.A."/>
            <person name="Johnson W.E."/>
            <person name="Horin P."/>
            <person name="Corander J."/>
            <person name="Murphy D."/>
            <person name="Burger P.A."/>
        </authorList>
    </citation>
    <scope>NUCLEOTIDE SEQUENCE [LARGE SCALE GENOMIC DNA]</scope>
    <source>
        <strain evidence="2">Drom800</strain>
        <tissue evidence="2">Blood</tissue>
    </source>
</reference>
<feature type="compositionally biased region" description="Basic and acidic residues" evidence="1">
    <location>
        <begin position="66"/>
        <end position="75"/>
    </location>
</feature>
<accession>A0A5N4CGF7</accession>
<name>A0A5N4CGF7_CAMDR</name>
<protein>
    <submittedName>
        <fullName evidence="2">Uncharacterized protein</fullName>
    </submittedName>
</protein>
<dbReference type="EMBL" id="JWIN03000025">
    <property type="protein sequence ID" value="KAB1258029.1"/>
    <property type="molecule type" value="Genomic_DNA"/>
</dbReference>
<evidence type="ECO:0000313" key="3">
    <source>
        <dbReference type="Proteomes" id="UP000299084"/>
    </source>
</evidence>
<proteinExistence type="predicted"/>
<feature type="region of interest" description="Disordered" evidence="1">
    <location>
        <begin position="66"/>
        <end position="93"/>
    </location>
</feature>
<comment type="caution">
    <text evidence="2">The sequence shown here is derived from an EMBL/GenBank/DDBJ whole genome shotgun (WGS) entry which is preliminary data.</text>
</comment>
<sequence>MSGSSDNERVRDRWDHRVILENWGLGDPLDHRVPGVKKVHRGRLEQLGTPAFLGLQAPLVPVAPQEVREPWEKKGAQGQLAPGVTPEPRGSLGHLEKGKMESRETAVHLGPLALLAAAETRALGLLALLDLEAPLDSQAPRDQPARMVYQEVQEREGLLANQYVI</sequence>
<organism evidence="2 3">
    <name type="scientific">Camelus dromedarius</name>
    <name type="common">Dromedary</name>
    <name type="synonym">Arabian camel</name>
    <dbReference type="NCBI Taxonomy" id="9838"/>
    <lineage>
        <taxon>Eukaryota</taxon>
        <taxon>Metazoa</taxon>
        <taxon>Chordata</taxon>
        <taxon>Craniata</taxon>
        <taxon>Vertebrata</taxon>
        <taxon>Euteleostomi</taxon>
        <taxon>Mammalia</taxon>
        <taxon>Eutheria</taxon>
        <taxon>Laurasiatheria</taxon>
        <taxon>Artiodactyla</taxon>
        <taxon>Tylopoda</taxon>
        <taxon>Camelidae</taxon>
        <taxon>Camelus</taxon>
    </lineage>
</organism>
<gene>
    <name evidence="2" type="ORF">Cadr_000022854</name>
</gene>
<keyword evidence="3" id="KW-1185">Reference proteome</keyword>
<evidence type="ECO:0000313" key="2">
    <source>
        <dbReference type="EMBL" id="KAB1258029.1"/>
    </source>
</evidence>
<dbReference type="AlphaFoldDB" id="A0A5N4CGF7"/>
<dbReference type="Proteomes" id="UP000299084">
    <property type="component" value="Unassembled WGS sequence"/>
</dbReference>
<evidence type="ECO:0000256" key="1">
    <source>
        <dbReference type="SAM" id="MobiDB-lite"/>
    </source>
</evidence>